<reference evidence="1" key="1">
    <citation type="submission" date="2014-09" db="EMBL/GenBank/DDBJ databases">
        <authorList>
            <person name="Magalhaes I.L.F."/>
            <person name="Oliveira U."/>
            <person name="Santos F.R."/>
            <person name="Vidigal T.H.D.A."/>
            <person name="Brescovit A.D."/>
            <person name="Santos A.J."/>
        </authorList>
    </citation>
    <scope>NUCLEOTIDE SEQUENCE</scope>
    <source>
        <tissue evidence="1">Shoot tissue taken approximately 20 cm above the soil surface</tissue>
    </source>
</reference>
<accession>A0A0A9GU40</accession>
<evidence type="ECO:0000313" key="1">
    <source>
        <dbReference type="EMBL" id="JAE28057.1"/>
    </source>
</evidence>
<proteinExistence type="predicted"/>
<protein>
    <submittedName>
        <fullName evidence="1">Uncharacterized protein</fullName>
    </submittedName>
</protein>
<sequence>MHALCSRTKTSSKAARIKHYSHFHLAGSMAMLR</sequence>
<dbReference type="AlphaFoldDB" id="A0A0A9GU40"/>
<organism evidence="1">
    <name type="scientific">Arundo donax</name>
    <name type="common">Giant reed</name>
    <name type="synonym">Donax arundinaceus</name>
    <dbReference type="NCBI Taxonomy" id="35708"/>
    <lineage>
        <taxon>Eukaryota</taxon>
        <taxon>Viridiplantae</taxon>
        <taxon>Streptophyta</taxon>
        <taxon>Embryophyta</taxon>
        <taxon>Tracheophyta</taxon>
        <taxon>Spermatophyta</taxon>
        <taxon>Magnoliopsida</taxon>
        <taxon>Liliopsida</taxon>
        <taxon>Poales</taxon>
        <taxon>Poaceae</taxon>
        <taxon>PACMAD clade</taxon>
        <taxon>Arundinoideae</taxon>
        <taxon>Arundineae</taxon>
        <taxon>Arundo</taxon>
    </lineage>
</organism>
<reference evidence="1" key="2">
    <citation type="journal article" date="2015" name="Data Brief">
        <title>Shoot transcriptome of the giant reed, Arundo donax.</title>
        <authorList>
            <person name="Barrero R.A."/>
            <person name="Guerrero F.D."/>
            <person name="Moolhuijzen P."/>
            <person name="Goolsby J.A."/>
            <person name="Tidwell J."/>
            <person name="Bellgard S.E."/>
            <person name="Bellgard M.I."/>
        </authorList>
    </citation>
    <scope>NUCLEOTIDE SEQUENCE</scope>
    <source>
        <tissue evidence="1">Shoot tissue taken approximately 20 cm above the soil surface</tissue>
    </source>
</reference>
<name>A0A0A9GU40_ARUDO</name>
<dbReference type="EMBL" id="GBRH01169839">
    <property type="protein sequence ID" value="JAE28057.1"/>
    <property type="molecule type" value="Transcribed_RNA"/>
</dbReference>